<feature type="region of interest" description="Disordered" evidence="1">
    <location>
        <begin position="139"/>
        <end position="243"/>
    </location>
</feature>
<dbReference type="RefSeq" id="XP_022102552.1">
    <property type="nucleotide sequence ID" value="XM_022246860.1"/>
</dbReference>
<feature type="compositionally biased region" description="Low complexity" evidence="1">
    <location>
        <begin position="172"/>
        <end position="182"/>
    </location>
</feature>
<accession>A0A8B7ZC50</accession>
<feature type="chain" id="PRO_5034195569" evidence="2">
    <location>
        <begin position="21"/>
        <end position="437"/>
    </location>
</feature>
<evidence type="ECO:0000313" key="3">
    <source>
        <dbReference type="Proteomes" id="UP000694845"/>
    </source>
</evidence>
<feature type="region of interest" description="Disordered" evidence="1">
    <location>
        <begin position="295"/>
        <end position="400"/>
    </location>
</feature>
<proteinExistence type="predicted"/>
<dbReference type="OrthoDB" id="10654035at2759"/>
<gene>
    <name evidence="4" type="primary">LOC110985675</name>
</gene>
<dbReference type="Proteomes" id="UP000694845">
    <property type="component" value="Unplaced"/>
</dbReference>
<reference evidence="4" key="1">
    <citation type="submission" date="2025-08" db="UniProtKB">
        <authorList>
            <consortium name="RefSeq"/>
        </authorList>
    </citation>
    <scope>IDENTIFICATION</scope>
</reference>
<feature type="compositionally biased region" description="Polar residues" evidence="1">
    <location>
        <begin position="203"/>
        <end position="240"/>
    </location>
</feature>
<feature type="compositionally biased region" description="Polar residues" evidence="1">
    <location>
        <begin position="338"/>
        <end position="354"/>
    </location>
</feature>
<feature type="compositionally biased region" description="Polar residues" evidence="1">
    <location>
        <begin position="382"/>
        <end position="391"/>
    </location>
</feature>
<evidence type="ECO:0000256" key="1">
    <source>
        <dbReference type="SAM" id="MobiDB-lite"/>
    </source>
</evidence>
<feature type="compositionally biased region" description="Pro residues" evidence="1">
    <location>
        <begin position="356"/>
        <end position="371"/>
    </location>
</feature>
<dbReference type="GeneID" id="110985675"/>
<dbReference type="AlphaFoldDB" id="A0A8B7ZC50"/>
<keyword evidence="3" id="KW-1185">Reference proteome</keyword>
<dbReference type="PRINTS" id="PR01217">
    <property type="entry name" value="PRICHEXTENSN"/>
</dbReference>
<feature type="signal peptide" evidence="2">
    <location>
        <begin position="1"/>
        <end position="20"/>
    </location>
</feature>
<keyword evidence="2" id="KW-0732">Signal</keyword>
<protein>
    <submittedName>
        <fullName evidence="4">Proline-rich extensin-like protein EPR1 isoform X1</fullName>
    </submittedName>
</protein>
<organism evidence="3 4">
    <name type="scientific">Acanthaster planci</name>
    <name type="common">Crown-of-thorns starfish</name>
    <dbReference type="NCBI Taxonomy" id="133434"/>
    <lineage>
        <taxon>Eukaryota</taxon>
        <taxon>Metazoa</taxon>
        <taxon>Echinodermata</taxon>
        <taxon>Eleutherozoa</taxon>
        <taxon>Asterozoa</taxon>
        <taxon>Asteroidea</taxon>
        <taxon>Valvatacea</taxon>
        <taxon>Valvatida</taxon>
        <taxon>Acanthasteridae</taxon>
        <taxon>Acanthaster</taxon>
    </lineage>
</organism>
<sequence>MRLQVILAFLCATVCSAVYAKGVRLRRDKESSESSEEGSSQERLYCVRHADGKVRLYKNLCSIPIEPNEKVKFLYLESCDDFRVRPQFVPKLNPITPEEVDPNQYLCGLKDGHFDWYCSPCALERNGAVYVHKRSHKCPPKTTCKPDPHSMPPEDELAGTVPSPTESPGIQPPTAWTTASWPPFRPPSTHSVPLTTKLPPTKAPSTNLPTSKATFIPSLSTQHEVTNPKSSQTPGNSTPITLPPVGLPGTHNVPLTTHQPPTELPSTKLSFSSTVVASATFEPLSTHTALLSTLHPLTEPPSQAPTINHKPTEPPTTTHQPPDFPTPPSSPRSYEPPGSQTPFTTTNPTASKSSFPKPPVEPPSAGPPSPEPRTSKAPRLTGAQTPSSPTPRSHFPPLQRFCIPKSQGRYTCQCPTDERPPVIEFEMPSILKRKMQF</sequence>
<name>A0A8B7ZC50_ACAPL</name>
<dbReference type="KEGG" id="aplc:110985675"/>
<evidence type="ECO:0000313" key="4">
    <source>
        <dbReference type="RefSeq" id="XP_022102552.1"/>
    </source>
</evidence>
<evidence type="ECO:0000256" key="2">
    <source>
        <dbReference type="SAM" id="SignalP"/>
    </source>
</evidence>